<accession>A0A8A1UYE3</accession>
<sequence length="501" mass="51984">MRADTALVNACLLPAYAGRSPADWILRAADEGLAGVGLFGTNFPAGAGSLREEVTGPLRAVRPDLLIALDEEGGDVTRLDYRRGSVHPGNHALGAVDDVALTRQVGAAIARDLRAEGVNLCLAPCADVNSRPDNPIIGVRSFGDRPALVARHTAACVQGIQELGVAATVKHFPGHGDTRTDSHSALPDIDRDAASLEAVDLPPFRAGIAAGVKAVMTGHIRLSHLDGLPATLSRRIVTGLLRERLGYRGVVMTDALEMAPIVRRWGYGGAAVAALAAGADLVVLGATDGEKLLPEVHDAVQEALERGTLTLERVAEAACRVASLRAWADPARRAGASCAPRLSGGDPVGLVAARRALLVSGVPRAADGRSLHTVRLATVANMAVGEAPWGLDAPLRGLGALASATDVAPGTEPSAIGLPPDDGALAVVVRDAERDPWQRAVLRALRDRRPDLVTVDMGLAPARPLPDDAPATLFTRGAGLANATAAAEYLSGRTWRGPLRT</sequence>
<dbReference type="InterPro" id="IPR017853">
    <property type="entry name" value="GH"/>
</dbReference>
<dbReference type="Pfam" id="PF00933">
    <property type="entry name" value="Glyco_hydro_3"/>
    <property type="match status" value="1"/>
</dbReference>
<dbReference type="GO" id="GO:0009254">
    <property type="term" value="P:peptidoglycan turnover"/>
    <property type="evidence" value="ECO:0007669"/>
    <property type="project" value="TreeGrafter"/>
</dbReference>
<protein>
    <submittedName>
        <fullName evidence="5">Glycoside hydrolase family 3 protein</fullName>
    </submittedName>
</protein>
<evidence type="ECO:0000256" key="2">
    <source>
        <dbReference type="ARBA" id="ARBA00022801"/>
    </source>
</evidence>
<dbReference type="InterPro" id="IPR036962">
    <property type="entry name" value="Glyco_hydro_3_N_sf"/>
</dbReference>
<dbReference type="Gene3D" id="3.20.20.300">
    <property type="entry name" value="Glycoside hydrolase, family 3, N-terminal domain"/>
    <property type="match status" value="1"/>
</dbReference>
<name>A0A8A1UYE3_STRR1</name>
<dbReference type="RefSeq" id="WP_030179468.1">
    <property type="nucleotide sequence ID" value="NZ_CP048261.1"/>
</dbReference>
<dbReference type="EMBL" id="CP048261">
    <property type="protein sequence ID" value="QST84759.1"/>
    <property type="molecule type" value="Genomic_DNA"/>
</dbReference>
<feature type="domain" description="Glycoside hydrolase family 3 N-terminal" evidence="4">
    <location>
        <begin position="64"/>
        <end position="324"/>
    </location>
</feature>
<organism evidence="5 6">
    <name type="scientific">Streptomyces rimosus subsp. rimosus (strain ATCC 10970 / DSM 40260 / JCM 4667 / NRRL 2234)</name>
    <dbReference type="NCBI Taxonomy" id="1265868"/>
    <lineage>
        <taxon>Bacteria</taxon>
        <taxon>Bacillati</taxon>
        <taxon>Actinomycetota</taxon>
        <taxon>Actinomycetes</taxon>
        <taxon>Kitasatosporales</taxon>
        <taxon>Streptomycetaceae</taxon>
        <taxon>Streptomyces</taxon>
    </lineage>
</organism>
<dbReference type="AlphaFoldDB" id="A0A8A1UYE3"/>
<dbReference type="GO" id="GO:0005975">
    <property type="term" value="P:carbohydrate metabolic process"/>
    <property type="evidence" value="ECO:0007669"/>
    <property type="project" value="InterPro"/>
</dbReference>
<keyword evidence="2 5" id="KW-0378">Hydrolase</keyword>
<evidence type="ECO:0000256" key="3">
    <source>
        <dbReference type="ARBA" id="ARBA00023295"/>
    </source>
</evidence>
<dbReference type="PANTHER" id="PTHR30480:SF16">
    <property type="entry name" value="GLYCOSIDE HYDROLASE FAMILY 3 DOMAIN PROTEIN"/>
    <property type="match status" value="1"/>
</dbReference>
<proteinExistence type="inferred from homology"/>
<comment type="similarity">
    <text evidence="1">Belongs to the glycosyl hydrolase 3 family.</text>
</comment>
<evidence type="ECO:0000313" key="6">
    <source>
        <dbReference type="Proteomes" id="UP000011074"/>
    </source>
</evidence>
<reference evidence="5" key="2">
    <citation type="submission" date="2020-01" db="EMBL/GenBank/DDBJ databases">
        <authorList>
            <person name="Algora L."/>
            <person name="Schniete J.K."/>
            <person name="MacFadyen A."/>
            <person name="Hoskisson P.A."/>
            <person name="Hunter I.S."/>
            <person name="Herron P.R."/>
        </authorList>
    </citation>
    <scope>NUCLEOTIDE SEQUENCE</scope>
    <source>
        <strain evidence="5">ATCC 10970</strain>
    </source>
</reference>
<dbReference type="GeneID" id="66859395"/>
<keyword evidence="3" id="KW-0326">Glycosidase</keyword>
<gene>
    <name evidence="5" type="ORF">SRIM_035465</name>
</gene>
<reference evidence="5" key="1">
    <citation type="submission" date="2012-12" db="EMBL/GenBank/DDBJ databases">
        <authorList>
            <person name="Pethick F.E."/>
            <person name="MacFadyen A.C."/>
            <person name="Tang Z."/>
            <person name="Sangal V."/>
            <person name="Tze-Tze L."/>
            <person name="Chu J."/>
            <person name="Guo M."/>
            <person name="Kirby R."/>
            <person name="Hoskisson P.A."/>
            <person name="Herron P.R."/>
            <person name="Hunter I.S."/>
        </authorList>
    </citation>
    <scope>NUCLEOTIDE SEQUENCE</scope>
    <source>
        <strain evidence="5">ATCC 10970</strain>
    </source>
</reference>
<evidence type="ECO:0000256" key="1">
    <source>
        <dbReference type="ARBA" id="ARBA00005336"/>
    </source>
</evidence>
<evidence type="ECO:0000313" key="5">
    <source>
        <dbReference type="EMBL" id="QST84759.1"/>
    </source>
</evidence>
<evidence type="ECO:0000259" key="4">
    <source>
        <dbReference type="Pfam" id="PF00933"/>
    </source>
</evidence>
<dbReference type="Proteomes" id="UP000011074">
    <property type="component" value="Chromosome"/>
</dbReference>
<dbReference type="InterPro" id="IPR050226">
    <property type="entry name" value="NagZ_Beta-hexosaminidase"/>
</dbReference>
<dbReference type="SUPFAM" id="SSF51445">
    <property type="entry name" value="(Trans)glycosidases"/>
    <property type="match status" value="1"/>
</dbReference>
<dbReference type="InterPro" id="IPR001764">
    <property type="entry name" value="Glyco_hydro_3_N"/>
</dbReference>
<dbReference type="GO" id="GO:0004553">
    <property type="term" value="F:hydrolase activity, hydrolyzing O-glycosyl compounds"/>
    <property type="evidence" value="ECO:0007669"/>
    <property type="project" value="InterPro"/>
</dbReference>
<dbReference type="PANTHER" id="PTHR30480">
    <property type="entry name" value="BETA-HEXOSAMINIDASE-RELATED"/>
    <property type="match status" value="1"/>
</dbReference>
<reference evidence="5" key="3">
    <citation type="journal article" date="2021" name="bioRxiv">
        <title>Bilateral symmetry of linear streptomycete chromosomes.</title>
        <authorList>
            <person name="Algora-Gallardo L."/>
            <person name="Schniete J.K."/>
            <person name="Mark D.R."/>
            <person name="Hunter I.S."/>
            <person name="Herron P.R."/>
        </authorList>
    </citation>
    <scope>NUCLEOTIDE SEQUENCE</scope>
    <source>
        <strain evidence="5">ATCC 10970</strain>
    </source>
</reference>